<feature type="signal peptide" evidence="2">
    <location>
        <begin position="1"/>
        <end position="33"/>
    </location>
</feature>
<protein>
    <submittedName>
        <fullName evidence="3">Rhomboid domain containing 3</fullName>
    </submittedName>
</protein>
<feature type="chain" id="PRO_5029908511" evidence="2">
    <location>
        <begin position="34"/>
        <end position="211"/>
    </location>
</feature>
<dbReference type="EMBL" id="JABWUV010000020">
    <property type="protein sequence ID" value="KAF6282713.1"/>
    <property type="molecule type" value="Genomic_DNA"/>
</dbReference>
<keyword evidence="2" id="KW-0732">Signal</keyword>
<name>A0A7J7S2W5_MYOMY</name>
<feature type="compositionally biased region" description="Gly residues" evidence="1">
    <location>
        <begin position="198"/>
        <end position="211"/>
    </location>
</feature>
<feature type="region of interest" description="Disordered" evidence="1">
    <location>
        <begin position="111"/>
        <end position="211"/>
    </location>
</feature>
<proteinExistence type="predicted"/>
<dbReference type="PROSITE" id="PS51257">
    <property type="entry name" value="PROKAR_LIPOPROTEIN"/>
    <property type="match status" value="1"/>
</dbReference>
<feature type="compositionally biased region" description="Basic residues" evidence="1">
    <location>
        <begin position="114"/>
        <end position="123"/>
    </location>
</feature>
<evidence type="ECO:0000313" key="3">
    <source>
        <dbReference type="EMBL" id="KAF6282713.1"/>
    </source>
</evidence>
<reference evidence="3 4" key="1">
    <citation type="journal article" date="2020" name="Nature">
        <title>Six reference-quality genomes reveal evolution of bat adaptations.</title>
        <authorList>
            <person name="Jebb D."/>
            <person name="Huang Z."/>
            <person name="Pippel M."/>
            <person name="Hughes G.M."/>
            <person name="Lavrichenko K."/>
            <person name="Devanna P."/>
            <person name="Winkler S."/>
            <person name="Jermiin L.S."/>
            <person name="Skirmuntt E.C."/>
            <person name="Katzourakis A."/>
            <person name="Burkitt-Gray L."/>
            <person name="Ray D.A."/>
            <person name="Sullivan K.A.M."/>
            <person name="Roscito J.G."/>
            <person name="Kirilenko B.M."/>
            <person name="Davalos L.M."/>
            <person name="Corthals A.P."/>
            <person name="Power M.L."/>
            <person name="Jones G."/>
            <person name="Ransome R.D."/>
            <person name="Dechmann D.K.N."/>
            <person name="Locatelli A.G."/>
            <person name="Puechmaille S.J."/>
            <person name="Fedrigo O."/>
            <person name="Jarvis E.D."/>
            <person name="Hiller M."/>
            <person name="Vernes S.C."/>
            <person name="Myers E.W."/>
            <person name="Teeling E.C."/>
        </authorList>
    </citation>
    <scope>NUCLEOTIDE SEQUENCE [LARGE SCALE GENOMIC DNA]</scope>
    <source>
        <strain evidence="3">MMyoMyo1</strain>
        <tissue evidence="3">Flight muscle</tissue>
    </source>
</reference>
<evidence type="ECO:0000256" key="2">
    <source>
        <dbReference type="SAM" id="SignalP"/>
    </source>
</evidence>
<accession>A0A7J7S2W5</accession>
<dbReference type="AlphaFoldDB" id="A0A7J7S2W5"/>
<dbReference type="Proteomes" id="UP000527355">
    <property type="component" value="Unassembled WGS sequence"/>
</dbReference>
<feature type="compositionally biased region" description="Low complexity" evidence="1">
    <location>
        <begin position="172"/>
        <end position="183"/>
    </location>
</feature>
<sequence>MYDRGAPGLLSPAPPLASSVLMLLMSCLWLVGAGPSLALAPELLLDPWQGFLPLDLRTRPRPVSGLTAKAQAHSHQAWGLCSRTGRAPQRLACPGLGPAFLPAPRCGQPSMSRCCRRGSRPRSLRGQPRFPGARSGCPSPPFPLYGRAGGRGGSPGVGAGGGPDTLPVPSVAQAAAAGAHGLPRGAGRGGTSSHRSCGGCGVTAGQRGGGR</sequence>
<organism evidence="3 4">
    <name type="scientific">Myotis myotis</name>
    <name type="common">Greater mouse-eared bat</name>
    <name type="synonym">Vespertilio myotis</name>
    <dbReference type="NCBI Taxonomy" id="51298"/>
    <lineage>
        <taxon>Eukaryota</taxon>
        <taxon>Metazoa</taxon>
        <taxon>Chordata</taxon>
        <taxon>Craniata</taxon>
        <taxon>Vertebrata</taxon>
        <taxon>Euteleostomi</taxon>
        <taxon>Mammalia</taxon>
        <taxon>Eutheria</taxon>
        <taxon>Laurasiatheria</taxon>
        <taxon>Chiroptera</taxon>
        <taxon>Yangochiroptera</taxon>
        <taxon>Vespertilionidae</taxon>
        <taxon>Myotis</taxon>
    </lineage>
</organism>
<evidence type="ECO:0000313" key="4">
    <source>
        <dbReference type="Proteomes" id="UP000527355"/>
    </source>
</evidence>
<comment type="caution">
    <text evidence="3">The sequence shown here is derived from an EMBL/GenBank/DDBJ whole genome shotgun (WGS) entry which is preliminary data.</text>
</comment>
<keyword evidence="4" id="KW-1185">Reference proteome</keyword>
<evidence type="ECO:0000256" key="1">
    <source>
        <dbReference type="SAM" id="MobiDB-lite"/>
    </source>
</evidence>
<feature type="compositionally biased region" description="Gly residues" evidence="1">
    <location>
        <begin position="147"/>
        <end position="163"/>
    </location>
</feature>
<gene>
    <name evidence="3" type="ORF">mMyoMyo1_016542</name>
</gene>